<organism evidence="2 3">
    <name type="scientific">Clostridium saccharobutylicum</name>
    <dbReference type="NCBI Taxonomy" id="169679"/>
    <lineage>
        <taxon>Bacteria</taxon>
        <taxon>Bacillati</taxon>
        <taxon>Bacillota</taxon>
        <taxon>Clostridia</taxon>
        <taxon>Eubacteriales</taxon>
        <taxon>Clostridiaceae</taxon>
        <taxon>Clostridium</taxon>
    </lineage>
</organism>
<keyword evidence="1" id="KW-0472">Membrane</keyword>
<gene>
    <name evidence="2" type="ORF">CLOSAC_07180</name>
</gene>
<dbReference type="Proteomes" id="UP000191154">
    <property type="component" value="Unassembled WGS sequence"/>
</dbReference>
<reference evidence="2 3" key="1">
    <citation type="submission" date="2016-05" db="EMBL/GenBank/DDBJ databases">
        <title>Microbial solvent formation.</title>
        <authorList>
            <person name="Poehlein A."/>
            <person name="Montoya Solano J.D."/>
            <person name="Flitsch S."/>
            <person name="Krabben P."/>
            <person name="Duerre P."/>
            <person name="Daniel R."/>
        </authorList>
    </citation>
    <scope>NUCLEOTIDE SEQUENCE [LARGE SCALE GENOMIC DNA]</scope>
    <source>
        <strain evidence="2 3">L1-8</strain>
    </source>
</reference>
<sequence length="147" mass="17444">MMKYFLNFYTISIIIIIVSIYINKSNVFILKNKFDFIKGINMVSKMLLIIFILNINYKIFNNSFALNSLGLIDICKCMAMIYSIMLCSKYIINKYIIIYNGKLILTKYIERYDMNEDYITFATRDGNIKINIDTNYNKMRLIKILNL</sequence>
<accession>A0A1S8NJ28</accession>
<feature type="transmembrane region" description="Helical" evidence="1">
    <location>
        <begin position="6"/>
        <end position="24"/>
    </location>
</feature>
<keyword evidence="1" id="KW-0812">Transmembrane</keyword>
<protein>
    <submittedName>
        <fullName evidence="2">Uncharacterized protein</fullName>
    </submittedName>
</protein>
<evidence type="ECO:0000256" key="1">
    <source>
        <dbReference type="SAM" id="Phobius"/>
    </source>
</evidence>
<dbReference type="EMBL" id="LZYZ01000001">
    <property type="protein sequence ID" value="OOM16447.1"/>
    <property type="molecule type" value="Genomic_DNA"/>
</dbReference>
<evidence type="ECO:0000313" key="3">
    <source>
        <dbReference type="Proteomes" id="UP000191154"/>
    </source>
</evidence>
<comment type="caution">
    <text evidence="2">The sequence shown here is derived from an EMBL/GenBank/DDBJ whole genome shotgun (WGS) entry which is preliminary data.</text>
</comment>
<proteinExistence type="predicted"/>
<evidence type="ECO:0000313" key="2">
    <source>
        <dbReference type="EMBL" id="OOM16447.1"/>
    </source>
</evidence>
<keyword evidence="1" id="KW-1133">Transmembrane helix</keyword>
<name>A0A1S8NJ28_CLOSA</name>
<dbReference type="RefSeq" id="WP_077864159.1">
    <property type="nucleotide sequence ID" value="NZ_LZYZ01000001.1"/>
</dbReference>
<feature type="transmembrane region" description="Helical" evidence="1">
    <location>
        <begin position="69"/>
        <end position="92"/>
    </location>
</feature>
<dbReference type="AlphaFoldDB" id="A0A1S8NJ28"/>
<feature type="transmembrane region" description="Helical" evidence="1">
    <location>
        <begin position="36"/>
        <end position="57"/>
    </location>
</feature>